<sequence>MPDQPIHLFVAAPCYGGLVTTHFAVSLIKLQRACIDQGLTLSFSLLGGDALIPRARANLVQRFLEIPDATHLLFVDADIGFEPEQVFGLLAAGKDFCGALYPLKKLNWDLIGEMARDGIPDIESNALNYVVEFLDQRPAPVEGEMMRVRALGGGFMMLTRAAVTRLIAAHPDLRFALSDVRASRGDTGDSAGYALFDPIIDPDSGTYLSEDYALCKRWRDIGGEIWASLRSRLTHCGSHSFIGDPALLMAIQRLPRPEDR</sequence>
<name>A0ABW5CBM7_9PROT</name>
<dbReference type="SUPFAM" id="SSF53448">
    <property type="entry name" value="Nucleotide-diphospho-sugar transferases"/>
    <property type="match status" value="1"/>
</dbReference>
<accession>A0ABW5CBM7</accession>
<gene>
    <name evidence="1" type="ORF">ACFSNB_09885</name>
</gene>
<dbReference type="Proteomes" id="UP001597296">
    <property type="component" value="Unassembled WGS sequence"/>
</dbReference>
<protein>
    <submittedName>
        <fullName evidence="1">Uncharacterized protein</fullName>
    </submittedName>
</protein>
<comment type="caution">
    <text evidence="1">The sequence shown here is derived from an EMBL/GenBank/DDBJ whole genome shotgun (WGS) entry which is preliminary data.</text>
</comment>
<proteinExistence type="predicted"/>
<keyword evidence="2" id="KW-1185">Reference proteome</keyword>
<organism evidence="1 2">
    <name type="scientific">Phaeospirillum tilakii</name>
    <dbReference type="NCBI Taxonomy" id="741673"/>
    <lineage>
        <taxon>Bacteria</taxon>
        <taxon>Pseudomonadati</taxon>
        <taxon>Pseudomonadota</taxon>
        <taxon>Alphaproteobacteria</taxon>
        <taxon>Rhodospirillales</taxon>
        <taxon>Rhodospirillaceae</taxon>
        <taxon>Phaeospirillum</taxon>
    </lineage>
</organism>
<dbReference type="EMBL" id="JBHUIY010000017">
    <property type="protein sequence ID" value="MFD2234116.1"/>
    <property type="molecule type" value="Genomic_DNA"/>
</dbReference>
<dbReference type="InterPro" id="IPR029044">
    <property type="entry name" value="Nucleotide-diphossugar_trans"/>
</dbReference>
<evidence type="ECO:0000313" key="1">
    <source>
        <dbReference type="EMBL" id="MFD2234116.1"/>
    </source>
</evidence>
<reference evidence="2" key="1">
    <citation type="journal article" date="2019" name="Int. J. Syst. Evol. Microbiol.">
        <title>The Global Catalogue of Microorganisms (GCM) 10K type strain sequencing project: providing services to taxonomists for standard genome sequencing and annotation.</title>
        <authorList>
            <consortium name="The Broad Institute Genomics Platform"/>
            <consortium name="The Broad Institute Genome Sequencing Center for Infectious Disease"/>
            <person name="Wu L."/>
            <person name="Ma J."/>
        </authorList>
    </citation>
    <scope>NUCLEOTIDE SEQUENCE [LARGE SCALE GENOMIC DNA]</scope>
    <source>
        <strain evidence="2">KCTC 15012</strain>
    </source>
</reference>
<dbReference type="RefSeq" id="WP_377316016.1">
    <property type="nucleotide sequence ID" value="NZ_JBHUIY010000017.1"/>
</dbReference>
<evidence type="ECO:0000313" key="2">
    <source>
        <dbReference type="Proteomes" id="UP001597296"/>
    </source>
</evidence>